<comment type="caution">
    <text evidence="2">The sequence shown here is derived from an EMBL/GenBank/DDBJ whole genome shotgun (WGS) entry which is preliminary data.</text>
</comment>
<sequence>MAQTAPASSAQTIYAQSVSASAWHRGVAPLRTHGLPALHPPTPSQVCRQQDPRQPPISHRLPQTIAMTSSRTRAAPASAAVHSRAPSRAPRPRPISPRSPASPTRAMPPPPPRLAATPPSPRHPKISSTRPRHPYCKLRCALRSLRRSRRRLIDSSHPPKTDARRPRGVLSPARWSSRGRRSNLTRPTSTPRRP</sequence>
<dbReference type="AlphaFoldDB" id="A0A550C9J6"/>
<gene>
    <name evidence="2" type="ORF">BD626DRAFT_78357</name>
</gene>
<feature type="compositionally biased region" description="Low complexity" evidence="1">
    <location>
        <begin position="68"/>
        <end position="88"/>
    </location>
</feature>
<organism evidence="2 3">
    <name type="scientific">Schizophyllum amplum</name>
    <dbReference type="NCBI Taxonomy" id="97359"/>
    <lineage>
        <taxon>Eukaryota</taxon>
        <taxon>Fungi</taxon>
        <taxon>Dikarya</taxon>
        <taxon>Basidiomycota</taxon>
        <taxon>Agaricomycotina</taxon>
        <taxon>Agaricomycetes</taxon>
        <taxon>Agaricomycetidae</taxon>
        <taxon>Agaricales</taxon>
        <taxon>Schizophyllaceae</taxon>
        <taxon>Schizophyllum</taxon>
    </lineage>
</organism>
<accession>A0A550C9J6</accession>
<feature type="compositionally biased region" description="Basic and acidic residues" evidence="1">
    <location>
        <begin position="151"/>
        <end position="165"/>
    </location>
</feature>
<feature type="region of interest" description="Disordered" evidence="1">
    <location>
        <begin position="31"/>
        <end position="194"/>
    </location>
</feature>
<keyword evidence="3" id="KW-1185">Reference proteome</keyword>
<feature type="compositionally biased region" description="Basic residues" evidence="1">
    <location>
        <begin position="122"/>
        <end position="136"/>
    </location>
</feature>
<protein>
    <submittedName>
        <fullName evidence="2">Uncharacterized protein</fullName>
    </submittedName>
</protein>
<feature type="compositionally biased region" description="Polar residues" evidence="1">
    <location>
        <begin position="184"/>
        <end position="194"/>
    </location>
</feature>
<evidence type="ECO:0000313" key="2">
    <source>
        <dbReference type="EMBL" id="TRM61465.1"/>
    </source>
</evidence>
<reference evidence="2 3" key="1">
    <citation type="journal article" date="2019" name="New Phytol.">
        <title>Comparative genomics reveals unique wood-decay strategies and fruiting body development in the Schizophyllaceae.</title>
        <authorList>
            <person name="Almasi E."/>
            <person name="Sahu N."/>
            <person name="Krizsan K."/>
            <person name="Balint B."/>
            <person name="Kovacs G.M."/>
            <person name="Kiss B."/>
            <person name="Cseklye J."/>
            <person name="Drula E."/>
            <person name="Henrissat B."/>
            <person name="Nagy I."/>
            <person name="Chovatia M."/>
            <person name="Adam C."/>
            <person name="LaButti K."/>
            <person name="Lipzen A."/>
            <person name="Riley R."/>
            <person name="Grigoriev I.V."/>
            <person name="Nagy L.G."/>
        </authorList>
    </citation>
    <scope>NUCLEOTIDE SEQUENCE [LARGE SCALE GENOMIC DNA]</scope>
    <source>
        <strain evidence="2 3">NL-1724</strain>
    </source>
</reference>
<evidence type="ECO:0000256" key="1">
    <source>
        <dbReference type="SAM" id="MobiDB-lite"/>
    </source>
</evidence>
<feature type="compositionally biased region" description="Pro residues" evidence="1">
    <location>
        <begin position="106"/>
        <end position="121"/>
    </location>
</feature>
<proteinExistence type="predicted"/>
<evidence type="ECO:0000313" key="3">
    <source>
        <dbReference type="Proteomes" id="UP000320762"/>
    </source>
</evidence>
<dbReference type="Proteomes" id="UP000320762">
    <property type="component" value="Unassembled WGS sequence"/>
</dbReference>
<dbReference type="EMBL" id="VDMD01000016">
    <property type="protein sequence ID" value="TRM61465.1"/>
    <property type="molecule type" value="Genomic_DNA"/>
</dbReference>
<name>A0A550C9J6_9AGAR</name>